<evidence type="ECO:0000313" key="2">
    <source>
        <dbReference type="Proteomes" id="UP000257039"/>
    </source>
</evidence>
<dbReference type="EMBL" id="NDXW01000001">
    <property type="protein sequence ID" value="RDH42339.1"/>
    <property type="molecule type" value="Genomic_DNA"/>
</dbReference>
<dbReference type="AlphaFoldDB" id="A0A4P9VIP4"/>
<protein>
    <submittedName>
        <fullName evidence="1">Uncharacterized protein</fullName>
    </submittedName>
</protein>
<dbReference type="Proteomes" id="UP000257039">
    <property type="component" value="Unassembled WGS sequence"/>
</dbReference>
<accession>A0A4P9VIP4</accession>
<sequence length="264" mass="31295">MKKKDIKEIITCLGEERRLFYYHKDRYCFDLLRYAMAKNKHQTCKLNQLKQSQFGQFFTKKSVKEALSTYGQGKISQDQLACCWLEKPFIFVLTLDCWGNGDRGWDQTSRNQSNLVLQINFTGEHLDNYYSLIKPDKDDEGPFASDSHPINTKGRHTMAWVRLDFDLDTNEALIEEVQNDWLRDANRAYMRLKTRRKRNPNLKPSDVWYSINGDYEGLSRYVETILPPTNKFGLKHHWQQPYSLFEKNWALLKSTTTPMKREKK</sequence>
<name>A0A4P9VIP4_9GAMM</name>
<organism evidence="1 2">
    <name type="scientific">Zooshikella ganghwensis</name>
    <dbReference type="NCBI Taxonomy" id="202772"/>
    <lineage>
        <taxon>Bacteria</taxon>
        <taxon>Pseudomonadati</taxon>
        <taxon>Pseudomonadota</taxon>
        <taxon>Gammaproteobacteria</taxon>
        <taxon>Oceanospirillales</taxon>
        <taxon>Zooshikellaceae</taxon>
        <taxon>Zooshikella</taxon>
    </lineage>
</organism>
<reference evidence="1 2" key="1">
    <citation type="submission" date="2017-04" db="EMBL/GenBank/DDBJ databases">
        <title>Draft genome sequence of Zooshikella ganghwensis VG4 isolated from Red Sea sediments.</title>
        <authorList>
            <person name="Rehman Z."/>
            <person name="Alam I."/>
            <person name="Kamau A."/>
            <person name="Bajic V."/>
            <person name="Leiknes T."/>
        </authorList>
    </citation>
    <scope>NUCLEOTIDE SEQUENCE [LARGE SCALE GENOMIC DNA]</scope>
    <source>
        <strain evidence="1 2">VG4</strain>
    </source>
</reference>
<proteinExistence type="predicted"/>
<gene>
    <name evidence="1" type="ORF">B9G39_02150</name>
</gene>
<keyword evidence="2" id="KW-1185">Reference proteome</keyword>
<comment type="caution">
    <text evidence="1">The sequence shown here is derived from an EMBL/GenBank/DDBJ whole genome shotgun (WGS) entry which is preliminary data.</text>
</comment>
<evidence type="ECO:0000313" key="1">
    <source>
        <dbReference type="EMBL" id="RDH42339.1"/>
    </source>
</evidence>